<dbReference type="AlphaFoldDB" id="A0A1E1WCN7"/>
<accession>A0A1E1WCN7</accession>
<sequence length="105" mass="11579">HPLNPAVQHQIMTQASLFQMYNIIPQNYANGIQPPKVIQATCIYGTSGPEKTVYGNPKDPFMLPPHILHGVPIKPQKTVTTEKQDTPVLRQDILDLTCKAPSPPA</sequence>
<feature type="non-terminal residue" evidence="1">
    <location>
        <position position="1"/>
    </location>
</feature>
<proteinExistence type="predicted"/>
<gene>
    <name evidence="1" type="ORF">g.2937</name>
</gene>
<dbReference type="OrthoDB" id="1938591at2759"/>
<name>A0A1E1WCN7_PECGO</name>
<organism evidence="1">
    <name type="scientific">Pectinophora gossypiella</name>
    <name type="common">Cotton pink bollworm</name>
    <name type="synonym">Depressaria gossypiella</name>
    <dbReference type="NCBI Taxonomy" id="13191"/>
    <lineage>
        <taxon>Eukaryota</taxon>
        <taxon>Metazoa</taxon>
        <taxon>Ecdysozoa</taxon>
        <taxon>Arthropoda</taxon>
        <taxon>Hexapoda</taxon>
        <taxon>Insecta</taxon>
        <taxon>Pterygota</taxon>
        <taxon>Neoptera</taxon>
        <taxon>Endopterygota</taxon>
        <taxon>Lepidoptera</taxon>
        <taxon>Glossata</taxon>
        <taxon>Ditrysia</taxon>
        <taxon>Gelechioidea</taxon>
        <taxon>Gelechiidae</taxon>
        <taxon>Apatetrinae</taxon>
        <taxon>Pectinophora</taxon>
    </lineage>
</organism>
<feature type="non-terminal residue" evidence="1">
    <location>
        <position position="105"/>
    </location>
</feature>
<protein>
    <submittedName>
        <fullName evidence="1">Uncharacterized protein</fullName>
    </submittedName>
</protein>
<dbReference type="EMBL" id="GDQN01006300">
    <property type="protein sequence ID" value="JAT84754.1"/>
    <property type="molecule type" value="Transcribed_RNA"/>
</dbReference>
<reference evidence="1" key="1">
    <citation type="submission" date="2015-09" db="EMBL/GenBank/DDBJ databases">
        <title>De novo assembly of Pectinophora gossypiella (Pink Bollworm) gut transcriptome.</title>
        <authorList>
            <person name="Tassone E.E."/>
        </authorList>
    </citation>
    <scope>NUCLEOTIDE SEQUENCE</scope>
</reference>
<evidence type="ECO:0000313" key="1">
    <source>
        <dbReference type="EMBL" id="JAT84754.1"/>
    </source>
</evidence>